<gene>
    <name evidence="6" type="ORF">PGQ11_008980</name>
</gene>
<feature type="compositionally biased region" description="Polar residues" evidence="4">
    <location>
        <begin position="87"/>
        <end position="99"/>
    </location>
</feature>
<dbReference type="CDD" id="cd00067">
    <property type="entry name" value="GAL4"/>
    <property type="match status" value="1"/>
</dbReference>
<dbReference type="InterPro" id="IPR007219">
    <property type="entry name" value="XnlR_reg_dom"/>
</dbReference>
<evidence type="ECO:0000256" key="1">
    <source>
        <dbReference type="ARBA" id="ARBA00004123"/>
    </source>
</evidence>
<dbReference type="CDD" id="cd12148">
    <property type="entry name" value="fungal_TF_MHR"/>
    <property type="match status" value="1"/>
</dbReference>
<dbReference type="EMBL" id="JAPCWZ010000005">
    <property type="protein sequence ID" value="KAK8862745.1"/>
    <property type="molecule type" value="Genomic_DNA"/>
</dbReference>
<dbReference type="PROSITE" id="PS00463">
    <property type="entry name" value="ZN2_CY6_FUNGAL_1"/>
    <property type="match status" value="1"/>
</dbReference>
<sequence length="696" mass="78470">MSDGISELRRRNGRLQACDTCRHRKVACDHTRPVCLRCRKGGKRCIYTISNSTPARPNGSKPSSQTRQGADISRRLSSPSQSSVQLNEMQSPSPSPSWRNNILNRRTTCGHGYLGATSYSAVFQETRDNLNLLGATPQTQDSSRAELGQEAPDILTPCIRELCFTVLRLLRQPKKFVWQRKTTSAVYQSYMHGIAEHILKSLYETWGDHLNADPQDETKLEDMAKAVCVNTMEPFSYSIRDPNEWLSQFSGPNLRWEAIGVLLDLLDTEAKSTEHRLGSDTQHEYLDYLRRIAGSGLRALGLCIQLSREFTEGNLILIYLYHRRATLESLTSGDASLPTWQYHSAHMSLLTFHGFHDEPNTNSYRYNPSYQPSLAIECRRRIVATSFCSDNVMVTFTGRPPLLGTSYVSTPLPLDISDEVLFSDEQTLLKVASETLDDQGWNTLGHFYPATMIRARVILAHIRADIIELALGKDPIQFERIGHLRAKQVQAVSVFPKTVVFQIHEIRVADMDHTRFYQRLLVRLEILMNEFLLNRLEYLHFQADTSDLLVTAYEMVVLALTVWTHMDLFTEKRDFDWVLMGYGAPAGGVLCMELLNPTLQGTHPKNPEISRSAIIQKLSLLVGFFEWVSPSAPNAALCENAMVTIKHVLDATLNVGPSTAAAGGQAGMANVDWNFSTQVDFNFDLLDTFDWLRADA</sequence>
<evidence type="ECO:0000313" key="6">
    <source>
        <dbReference type="EMBL" id="KAK8862745.1"/>
    </source>
</evidence>
<feature type="compositionally biased region" description="Polar residues" evidence="4">
    <location>
        <begin position="50"/>
        <end position="68"/>
    </location>
</feature>
<feature type="region of interest" description="Disordered" evidence="4">
    <location>
        <begin position="50"/>
        <end position="99"/>
    </location>
</feature>
<comment type="caution">
    <text evidence="6">The sequence shown here is derived from an EMBL/GenBank/DDBJ whole genome shotgun (WGS) entry which is preliminary data.</text>
</comment>
<dbReference type="Gene3D" id="4.10.240.10">
    <property type="entry name" value="Zn(2)-C6 fungal-type DNA-binding domain"/>
    <property type="match status" value="1"/>
</dbReference>
<dbReference type="SUPFAM" id="SSF57701">
    <property type="entry name" value="Zn2/Cys6 DNA-binding domain"/>
    <property type="match status" value="1"/>
</dbReference>
<feature type="compositionally biased region" description="Low complexity" evidence="4">
    <location>
        <begin position="75"/>
        <end position="86"/>
    </location>
</feature>
<protein>
    <submittedName>
        <fullName evidence="6">Fungal specific transcription factor</fullName>
    </submittedName>
</protein>
<name>A0ABR2IHS6_9PEZI</name>
<comment type="subcellular location">
    <subcellularLocation>
        <location evidence="1">Nucleus</location>
    </subcellularLocation>
</comment>
<keyword evidence="2" id="KW-0479">Metal-binding</keyword>
<feature type="domain" description="Zn(2)-C6 fungal-type" evidence="5">
    <location>
        <begin position="17"/>
        <end position="47"/>
    </location>
</feature>
<evidence type="ECO:0000256" key="4">
    <source>
        <dbReference type="SAM" id="MobiDB-lite"/>
    </source>
</evidence>
<evidence type="ECO:0000259" key="5">
    <source>
        <dbReference type="PROSITE" id="PS50048"/>
    </source>
</evidence>
<dbReference type="PROSITE" id="PS50048">
    <property type="entry name" value="ZN2_CY6_FUNGAL_2"/>
    <property type="match status" value="1"/>
</dbReference>
<dbReference type="InterPro" id="IPR036864">
    <property type="entry name" value="Zn2-C6_fun-type_DNA-bd_sf"/>
</dbReference>
<dbReference type="PANTHER" id="PTHR31001">
    <property type="entry name" value="UNCHARACTERIZED TRANSCRIPTIONAL REGULATORY PROTEIN"/>
    <property type="match status" value="1"/>
</dbReference>
<organism evidence="6 7">
    <name type="scientific">Apiospora arundinis</name>
    <dbReference type="NCBI Taxonomy" id="335852"/>
    <lineage>
        <taxon>Eukaryota</taxon>
        <taxon>Fungi</taxon>
        <taxon>Dikarya</taxon>
        <taxon>Ascomycota</taxon>
        <taxon>Pezizomycotina</taxon>
        <taxon>Sordariomycetes</taxon>
        <taxon>Xylariomycetidae</taxon>
        <taxon>Amphisphaeriales</taxon>
        <taxon>Apiosporaceae</taxon>
        <taxon>Apiospora</taxon>
    </lineage>
</organism>
<dbReference type="Proteomes" id="UP001390339">
    <property type="component" value="Unassembled WGS sequence"/>
</dbReference>
<dbReference type="InterPro" id="IPR001138">
    <property type="entry name" value="Zn2Cys6_DnaBD"/>
</dbReference>
<dbReference type="Pfam" id="PF04082">
    <property type="entry name" value="Fungal_trans"/>
    <property type="match status" value="1"/>
</dbReference>
<keyword evidence="3" id="KW-0539">Nucleus</keyword>
<dbReference type="Pfam" id="PF00172">
    <property type="entry name" value="Zn_clus"/>
    <property type="match status" value="1"/>
</dbReference>
<evidence type="ECO:0000256" key="2">
    <source>
        <dbReference type="ARBA" id="ARBA00022723"/>
    </source>
</evidence>
<dbReference type="InterPro" id="IPR050613">
    <property type="entry name" value="Sec_Metabolite_Reg"/>
</dbReference>
<accession>A0ABR2IHS6</accession>
<reference evidence="6 7" key="1">
    <citation type="journal article" date="2024" name="IMA Fungus">
        <title>Apiospora arundinis, a panoply of carbohydrate-active enzymes and secondary metabolites.</title>
        <authorList>
            <person name="Sorensen T."/>
            <person name="Petersen C."/>
            <person name="Muurmann A.T."/>
            <person name="Christiansen J.V."/>
            <person name="Brundto M.L."/>
            <person name="Overgaard C.K."/>
            <person name="Boysen A.T."/>
            <person name="Wollenberg R.D."/>
            <person name="Larsen T.O."/>
            <person name="Sorensen J.L."/>
            <person name="Nielsen K.L."/>
            <person name="Sondergaard T.E."/>
        </authorList>
    </citation>
    <scope>NUCLEOTIDE SEQUENCE [LARGE SCALE GENOMIC DNA]</scope>
    <source>
        <strain evidence="6 7">AAU 773</strain>
    </source>
</reference>
<evidence type="ECO:0000256" key="3">
    <source>
        <dbReference type="ARBA" id="ARBA00023242"/>
    </source>
</evidence>
<dbReference type="SMART" id="SM00066">
    <property type="entry name" value="GAL4"/>
    <property type="match status" value="1"/>
</dbReference>
<proteinExistence type="predicted"/>
<evidence type="ECO:0000313" key="7">
    <source>
        <dbReference type="Proteomes" id="UP001390339"/>
    </source>
</evidence>
<keyword evidence="7" id="KW-1185">Reference proteome</keyword>
<dbReference type="PANTHER" id="PTHR31001:SF40">
    <property type="entry name" value="ZN(II)2CYS6 TRANSCRIPTION FACTOR (EUROFUNG)"/>
    <property type="match status" value="1"/>
</dbReference>